<evidence type="ECO:0000256" key="1">
    <source>
        <dbReference type="ARBA" id="ARBA00022722"/>
    </source>
</evidence>
<dbReference type="PANTHER" id="PTHR11070">
    <property type="entry name" value="UVRD / RECB / PCRA DNA HELICASE FAMILY MEMBER"/>
    <property type="match status" value="1"/>
</dbReference>
<evidence type="ECO:0000256" key="2">
    <source>
        <dbReference type="ARBA" id="ARBA00022741"/>
    </source>
</evidence>
<keyword evidence="1" id="KW-0540">Nuclease</keyword>
<dbReference type="InterPro" id="IPR038726">
    <property type="entry name" value="PDDEXK_AddAB-type"/>
</dbReference>
<gene>
    <name evidence="14" type="ORF">CSQ86_07570</name>
</gene>
<keyword evidence="7" id="KW-0067">ATP-binding</keyword>
<evidence type="ECO:0000259" key="13">
    <source>
        <dbReference type="PROSITE" id="PS51217"/>
    </source>
</evidence>
<evidence type="ECO:0000256" key="11">
    <source>
        <dbReference type="ARBA" id="ARBA00034808"/>
    </source>
</evidence>
<dbReference type="GO" id="GO:0000725">
    <property type="term" value="P:recombinational repair"/>
    <property type="evidence" value="ECO:0007669"/>
    <property type="project" value="TreeGrafter"/>
</dbReference>
<keyword evidence="3" id="KW-0227">DNA damage</keyword>
<keyword evidence="9" id="KW-0413">Isomerase</keyword>
<dbReference type="InterPro" id="IPR027417">
    <property type="entry name" value="P-loop_NTPase"/>
</dbReference>
<dbReference type="Pfam" id="PF00580">
    <property type="entry name" value="UvrD-helicase"/>
    <property type="match status" value="1"/>
</dbReference>
<evidence type="ECO:0000256" key="12">
    <source>
        <dbReference type="ARBA" id="ARBA00048988"/>
    </source>
</evidence>
<dbReference type="Proteomes" id="UP000229239">
    <property type="component" value="Unassembled WGS sequence"/>
</dbReference>
<dbReference type="GO" id="GO:0004527">
    <property type="term" value="F:exonuclease activity"/>
    <property type="evidence" value="ECO:0007669"/>
    <property type="project" value="UniProtKB-KW"/>
</dbReference>
<dbReference type="EMBL" id="PEBJ01000003">
    <property type="protein sequence ID" value="PJM76945.1"/>
    <property type="molecule type" value="Genomic_DNA"/>
</dbReference>
<evidence type="ECO:0000256" key="7">
    <source>
        <dbReference type="ARBA" id="ARBA00022840"/>
    </source>
</evidence>
<keyword evidence="15" id="KW-1185">Reference proteome</keyword>
<evidence type="ECO:0000256" key="4">
    <source>
        <dbReference type="ARBA" id="ARBA00022801"/>
    </source>
</evidence>
<dbReference type="EC" id="5.6.2.4" evidence="11"/>
<reference evidence="15" key="1">
    <citation type="submission" date="2017-10" db="EMBL/GenBank/DDBJ databases">
        <title>Draft genome sequences of strains TRE 1, TRE 9, TRE H and TRI 7, isolated from tamarins, belonging to four potential novel Bifidobacterium species.</title>
        <authorList>
            <person name="Mattarelli P."/>
            <person name="Modesto M."/>
            <person name="Puglisi E."/>
            <person name="Morelli L."/>
            <person name="Bonetti A."/>
            <person name="Spezio C."/>
            <person name="Sandri C."/>
        </authorList>
    </citation>
    <scope>NUCLEOTIDE SEQUENCE [LARGE SCALE GENOMIC DNA]</scope>
    <source>
        <strain evidence="15">TREH</strain>
    </source>
</reference>
<proteinExistence type="predicted"/>
<evidence type="ECO:0000256" key="3">
    <source>
        <dbReference type="ARBA" id="ARBA00022763"/>
    </source>
</evidence>
<dbReference type="GO" id="GO:0043138">
    <property type="term" value="F:3'-5' DNA helicase activity"/>
    <property type="evidence" value="ECO:0007669"/>
    <property type="project" value="UniProtKB-EC"/>
</dbReference>
<dbReference type="InterPro" id="IPR000212">
    <property type="entry name" value="DNA_helicase_UvrD/REP"/>
</dbReference>
<dbReference type="Pfam" id="PF12705">
    <property type="entry name" value="PDDEXK_1"/>
    <property type="match status" value="1"/>
</dbReference>
<organism evidence="14 15">
    <name type="scientific">Bifidobacterium felsineum</name>
    <dbReference type="NCBI Taxonomy" id="2045440"/>
    <lineage>
        <taxon>Bacteria</taxon>
        <taxon>Bacillati</taxon>
        <taxon>Actinomycetota</taxon>
        <taxon>Actinomycetes</taxon>
        <taxon>Bifidobacteriales</taxon>
        <taxon>Bifidobacteriaceae</taxon>
        <taxon>Bifidobacterium</taxon>
    </lineage>
</organism>
<keyword evidence="6" id="KW-0269">Exonuclease</keyword>
<dbReference type="GO" id="GO:0003677">
    <property type="term" value="F:DNA binding"/>
    <property type="evidence" value="ECO:0007669"/>
    <property type="project" value="InterPro"/>
</dbReference>
<dbReference type="InterPro" id="IPR014017">
    <property type="entry name" value="DNA_helicase_UvrD-like_C"/>
</dbReference>
<evidence type="ECO:0000256" key="10">
    <source>
        <dbReference type="ARBA" id="ARBA00034617"/>
    </source>
</evidence>
<evidence type="ECO:0000256" key="8">
    <source>
        <dbReference type="ARBA" id="ARBA00023204"/>
    </source>
</evidence>
<evidence type="ECO:0000256" key="9">
    <source>
        <dbReference type="ARBA" id="ARBA00023235"/>
    </source>
</evidence>
<comment type="catalytic activity">
    <reaction evidence="12">
        <text>ATP + H2O = ADP + phosphate + H(+)</text>
        <dbReference type="Rhea" id="RHEA:13065"/>
        <dbReference type="ChEBI" id="CHEBI:15377"/>
        <dbReference type="ChEBI" id="CHEBI:15378"/>
        <dbReference type="ChEBI" id="CHEBI:30616"/>
        <dbReference type="ChEBI" id="CHEBI:43474"/>
        <dbReference type="ChEBI" id="CHEBI:456216"/>
        <dbReference type="EC" id="5.6.2.4"/>
    </reaction>
</comment>
<protein>
    <recommendedName>
        <fullName evidence="11">DNA 3'-5' helicase</fullName>
        <ecNumber evidence="11">5.6.2.4</ecNumber>
    </recommendedName>
</protein>
<dbReference type="OrthoDB" id="5240387at2"/>
<dbReference type="RefSeq" id="WP_100494499.1">
    <property type="nucleotide sequence ID" value="NZ_PEBJ01000003.1"/>
</dbReference>
<dbReference type="Gene3D" id="3.40.50.300">
    <property type="entry name" value="P-loop containing nucleotide triphosphate hydrolases"/>
    <property type="match status" value="3"/>
</dbReference>
<evidence type="ECO:0000313" key="14">
    <source>
        <dbReference type="EMBL" id="PJM76945.1"/>
    </source>
</evidence>
<keyword evidence="2" id="KW-0547">Nucleotide-binding</keyword>
<sequence>MNENRNFSLLLDGIERDGASRLVIGVPGAGKTEYALSVLLEGLRRYGGSEAVMTVSGRIAAEQLGNRVIRERGFSTQARPVTTLGAVAFRLIAASRAESGLSEPHLLNGAEQDALLRRVMALHMAHAIAGDECETCQLLREYFAQSQWAALIMDSGAAVVGGSTSVETMARGISDAFISQLRDMLARLDELGISRGDEPDLLHAVQSDVRLLVQWRLAFALRAEYIHAQSEAYPGQYRLDASYLLVAGAREVRDIRSRQSDWVDDADSLQTHDESDSSLRNTVIPRLIVVDDAQDITLAGLSFLEELHQSGTAIVLVGNPDEAVQTFRGSYPEYLMHRACSGQLHAIVVPLLSQSAHDQQESEPNYAQVVASRISLSIPSEEEEELPLAKRPGKLVAALHAGERNYSSDHSLLTGLYRSSREELDDVVWRVKRTHLDGHVRWNDMAVIAHDNAAVRVFGERLRRDGVPVRYSSVTRPLKDEPFIQGLFALVELARLRVADIRHCDMTMAQIAAYTRARVKTLMNGPLVTTGRKPGQGKAARLAPVESAMDALESLASVAGEEGSLAALVNGWHALSDDAASLRAADSAPDSYEGHTEPSLIIDDTIVDGAAHADLAFGVDALFVMLALDDQSASAYQVLAAVNAVLGNDPQAQAFMNLWNLVDQVSEELRTLPEDQRDMPGNVLSIAWHATGVALPWQKTALANTPDGRSANDRLDAAMRLFQFAEASTASDNIAGFIAQVRNMQVQADSLAHVGPVEDAVSLTTPAGAAGRHWPYVWIPAVEQDVWPNLASRNTMFGGEELAELVLRGALVHTDAQGHDPRFISVLSSEKKSFLVSLTRASEQVFVSAVWSDDASPSDFLFGYLPERYPRNSEEAVFTEVGYCDDHVAHADHVNNGEYADEPDGLYAGLDGNPRDLVAAARVVLAETSDSPGREQDAAAALGILAAHGIDAADPKHWAFTQHDDYAPDQQASIATQQKPDDKQPVVTLSPSAVDGLWACPVCWRLEHQFAGPQPGSVNAGFGTLIHAVAQQGSEEHMDRLDADAHALASLGLNADAGKEERIQAVRDRLMAIYEEKRPDPTAVSDIRERYQAVRKDDAAKDMLHNIASYFVLSAEESYLGQNFGKFNIGALRDVDCELQFTARFDLNDILAAYNAVPGMNRIDRHTLMQLMGVLINDWPEGMSEDLVVRLSGRMDRVERRELADGTGNIRLIDYKTGALPVGKQVFNDLQLVCYQLGLVFPEHGPRGAAALRKAPRIGQSALFHVGHNAAPAQSRAPEGTFQPPLFTEGSLNAEPFTQRTGYPSLDKFRDVPVPSAQQRPRNVSEEEWQQFLSLAGTQTMWSLTMISRVFYAAAASRSATLDAHPQSTHIEHCRMKNVCPACAGQVDTVFETRQA</sequence>
<name>A0A2M9HJG1_9BIFI</name>
<keyword evidence="4" id="KW-0378">Hydrolase</keyword>
<evidence type="ECO:0000256" key="6">
    <source>
        <dbReference type="ARBA" id="ARBA00022839"/>
    </source>
</evidence>
<comment type="catalytic activity">
    <reaction evidence="10">
        <text>Couples ATP hydrolysis with the unwinding of duplex DNA by translocating in the 3'-5' direction.</text>
        <dbReference type="EC" id="5.6.2.4"/>
    </reaction>
</comment>
<dbReference type="GO" id="GO:0005524">
    <property type="term" value="F:ATP binding"/>
    <property type="evidence" value="ECO:0007669"/>
    <property type="project" value="UniProtKB-KW"/>
</dbReference>
<evidence type="ECO:0000313" key="15">
    <source>
        <dbReference type="Proteomes" id="UP000229239"/>
    </source>
</evidence>
<dbReference type="SUPFAM" id="SSF52540">
    <property type="entry name" value="P-loop containing nucleoside triphosphate hydrolases"/>
    <property type="match status" value="1"/>
</dbReference>
<dbReference type="Gene3D" id="1.10.486.10">
    <property type="entry name" value="PCRA, domain 4"/>
    <property type="match status" value="1"/>
</dbReference>
<dbReference type="InterPro" id="IPR014016">
    <property type="entry name" value="UvrD-like_ATP-bd"/>
</dbReference>
<keyword evidence="8" id="KW-0234">DNA repair</keyword>
<evidence type="ECO:0000256" key="5">
    <source>
        <dbReference type="ARBA" id="ARBA00022806"/>
    </source>
</evidence>
<dbReference type="PROSITE" id="PS51217">
    <property type="entry name" value="UVRD_HELICASE_CTER"/>
    <property type="match status" value="1"/>
</dbReference>
<accession>A0A2M9HJG1</accession>
<keyword evidence="5" id="KW-0347">Helicase</keyword>
<comment type="caution">
    <text evidence="14">The sequence shown here is derived from an EMBL/GenBank/DDBJ whole genome shotgun (WGS) entry which is preliminary data.</text>
</comment>
<dbReference type="PANTHER" id="PTHR11070:SF2">
    <property type="entry name" value="ATP-DEPENDENT DNA HELICASE SRS2"/>
    <property type="match status" value="1"/>
</dbReference>
<feature type="domain" description="UvrD-like helicase C-terminal" evidence="13">
    <location>
        <begin position="365"/>
        <end position="771"/>
    </location>
</feature>